<organism evidence="10 11">
    <name type="scientific">Lysobacter arenosi</name>
    <dbReference type="NCBI Taxonomy" id="2795387"/>
    <lineage>
        <taxon>Bacteria</taxon>
        <taxon>Pseudomonadati</taxon>
        <taxon>Pseudomonadota</taxon>
        <taxon>Gammaproteobacteria</taxon>
        <taxon>Lysobacterales</taxon>
        <taxon>Lysobacteraceae</taxon>
        <taxon>Lysobacter</taxon>
    </lineage>
</organism>
<feature type="transmembrane region" description="Helical" evidence="9">
    <location>
        <begin position="423"/>
        <end position="440"/>
    </location>
</feature>
<feature type="transmembrane region" description="Helical" evidence="9">
    <location>
        <begin position="23"/>
        <end position="44"/>
    </location>
</feature>
<dbReference type="PANTHER" id="PTHR42770">
    <property type="entry name" value="AMINO ACID TRANSPORTER-RELATED"/>
    <property type="match status" value="1"/>
</dbReference>
<feature type="transmembrane region" description="Helical" evidence="9">
    <location>
        <begin position="206"/>
        <end position="225"/>
    </location>
</feature>
<feature type="transmembrane region" description="Helical" evidence="9">
    <location>
        <begin position="56"/>
        <end position="74"/>
    </location>
</feature>
<name>A0ABX7RBF0_9GAMM</name>
<feature type="transmembrane region" description="Helical" evidence="9">
    <location>
        <begin position="400"/>
        <end position="417"/>
    </location>
</feature>
<gene>
    <name evidence="10" type="ORF">HIV01_016430</name>
</gene>
<evidence type="ECO:0000256" key="2">
    <source>
        <dbReference type="ARBA" id="ARBA00008220"/>
    </source>
</evidence>
<evidence type="ECO:0000256" key="5">
    <source>
        <dbReference type="ARBA" id="ARBA00022692"/>
    </source>
</evidence>
<feature type="transmembrane region" description="Helical" evidence="9">
    <location>
        <begin position="168"/>
        <end position="186"/>
    </location>
</feature>
<evidence type="ECO:0000256" key="3">
    <source>
        <dbReference type="ARBA" id="ARBA00021069"/>
    </source>
</evidence>
<dbReference type="RefSeq" id="WP_200608805.1">
    <property type="nucleotide sequence ID" value="NZ_CP071517.1"/>
</dbReference>
<keyword evidence="6 9" id="KW-1133">Transmembrane helix</keyword>
<comment type="function">
    <text evidence="8">Major component of the acid-resistance (AR) system allowing enteric pathogens to survive the acidic environment in the stomach. Exchanges extracellular arginine for its intracellular decarboxylation product agmatine (Agm) thereby expelling intracellular protons. Probably undergoes several conformational states in order to translocate the substrate across the membrane; keeps the substrate accessible to only 1 side of the membrane at a time by opening and closing 3 membrane-internal gates.</text>
</comment>
<dbReference type="EMBL" id="CP071517">
    <property type="protein sequence ID" value="QSX74731.1"/>
    <property type="molecule type" value="Genomic_DNA"/>
</dbReference>
<comment type="similarity">
    <text evidence="2">Belongs to the amino acid-polyamine-organocation (APC) superfamily. Basic amino acid/polyamine antiporter (APA) (TC 2.A.3.2) family.</text>
</comment>
<dbReference type="Pfam" id="PF13520">
    <property type="entry name" value="AA_permease_2"/>
    <property type="match status" value="1"/>
</dbReference>
<dbReference type="PANTHER" id="PTHR42770:SF18">
    <property type="entry name" value="ARGININE_AGMATINE ANTIPORTER"/>
    <property type="match status" value="1"/>
</dbReference>
<comment type="subcellular location">
    <subcellularLocation>
        <location evidence="1">Cell membrane</location>
        <topology evidence="1">Multi-pass membrane protein</topology>
    </subcellularLocation>
</comment>
<keyword evidence="5 9" id="KW-0812">Transmembrane</keyword>
<evidence type="ECO:0000256" key="9">
    <source>
        <dbReference type="SAM" id="Phobius"/>
    </source>
</evidence>
<feature type="transmembrane region" description="Helical" evidence="9">
    <location>
        <begin position="365"/>
        <end position="388"/>
    </location>
</feature>
<dbReference type="InterPro" id="IPR050367">
    <property type="entry name" value="APC_superfamily"/>
</dbReference>
<evidence type="ECO:0000256" key="7">
    <source>
        <dbReference type="ARBA" id="ARBA00023136"/>
    </source>
</evidence>
<evidence type="ECO:0000313" key="11">
    <source>
        <dbReference type="Proteomes" id="UP000663400"/>
    </source>
</evidence>
<proteinExistence type="inferred from homology"/>
<sequence>MQDPRVNEAGTTQHCDTRPERKLGFWMCTALVVGNTIGIGIFLLPASLAPYGYSAMLGWVITVVGCLAMARVFARLARDMPSADGPYGYIRATLGEIPAFVAMWSYWIATWITNAAIAIGVVGYLDTLFPALREVPASLQAVTLLWMFVLVNLLGVRAGGRVQIVTTVLKLLPMLTVAGLGIWLLLTHPASYTEHLPTQPVSLAPLMAASTIALFAMLGFESAAVPADRVRDPGRTIPRATMVGTMITAVIYLVVSSVPLLLIPAAELAQSKAPFSDLLDRLVGGGYGRALSLFVVISGLGALNGWVLLVGELTRTIACNGGLPASFSRSNRFGAPALALVATGLLASAMILMNYSKSLVQGFTFITTVVTAANLPLYLCCALALLVLWRRGQRPANSDMLVVAIPGLAYATFAFIGLGSEPFGWAIVLAAAGLPVYAMLRMRNGRASPLVPPAAKP</sequence>
<keyword evidence="4" id="KW-1003">Cell membrane</keyword>
<evidence type="ECO:0000256" key="1">
    <source>
        <dbReference type="ARBA" id="ARBA00004651"/>
    </source>
</evidence>
<accession>A0ABX7RBF0</accession>
<feature type="transmembrane region" description="Helical" evidence="9">
    <location>
        <begin position="286"/>
        <end position="311"/>
    </location>
</feature>
<evidence type="ECO:0000256" key="4">
    <source>
        <dbReference type="ARBA" id="ARBA00022475"/>
    </source>
</evidence>
<evidence type="ECO:0000313" key="10">
    <source>
        <dbReference type="EMBL" id="QSX74731.1"/>
    </source>
</evidence>
<feature type="transmembrane region" description="Helical" evidence="9">
    <location>
        <begin position="332"/>
        <end position="353"/>
    </location>
</feature>
<feature type="transmembrane region" description="Helical" evidence="9">
    <location>
        <begin position="104"/>
        <end position="125"/>
    </location>
</feature>
<dbReference type="Gene3D" id="1.20.1740.10">
    <property type="entry name" value="Amino acid/polyamine transporter I"/>
    <property type="match status" value="1"/>
</dbReference>
<feature type="transmembrane region" description="Helical" evidence="9">
    <location>
        <begin position="246"/>
        <end position="266"/>
    </location>
</feature>
<keyword evidence="11" id="KW-1185">Reference proteome</keyword>
<dbReference type="Proteomes" id="UP000663400">
    <property type="component" value="Chromosome"/>
</dbReference>
<reference evidence="10 11" key="1">
    <citation type="submission" date="2021-02" db="EMBL/GenBank/DDBJ databases">
        <title>Lysobacter arenosi sp. nov., isolated from soil of gangwondo yeongwol, south Korea.</title>
        <authorList>
            <person name="Kim K.R."/>
            <person name="Kim K.H."/>
            <person name="Jeon C.O."/>
        </authorList>
    </citation>
    <scope>NUCLEOTIDE SEQUENCE [LARGE SCALE GENOMIC DNA]</scope>
    <source>
        <strain evidence="10 11">R7</strain>
    </source>
</reference>
<evidence type="ECO:0000256" key="6">
    <source>
        <dbReference type="ARBA" id="ARBA00022989"/>
    </source>
</evidence>
<evidence type="ECO:0000256" key="8">
    <source>
        <dbReference type="ARBA" id="ARBA00045636"/>
    </source>
</evidence>
<protein>
    <recommendedName>
        <fullName evidence="3">Arginine/agmatine antiporter</fullName>
    </recommendedName>
</protein>
<keyword evidence="7 9" id="KW-0472">Membrane</keyword>
<dbReference type="PIRSF" id="PIRSF006060">
    <property type="entry name" value="AA_transporter"/>
    <property type="match status" value="1"/>
</dbReference>
<dbReference type="InterPro" id="IPR002293">
    <property type="entry name" value="AA/rel_permease1"/>
</dbReference>
<feature type="transmembrane region" description="Helical" evidence="9">
    <location>
        <begin position="137"/>
        <end position="156"/>
    </location>
</feature>